<dbReference type="AlphaFoldDB" id="C4GI14"/>
<sequence>MKYKTYGENVFNIDEQAFLTAWQRDDQFKFVYENCTVIFIHQPKIKNLVDTHIDLLLIVAVEDVPRRFVRFDNEHYFNNIIMPIRFIRDYTDQPVRISHNGGDLSLLMVDDKMDIEVNDIVSNLTFATKQYLESVWDVEKLRIFPLVWVIGPNKQSYDFQNGKVIYAPEFGFYEWKACLAFGIREHITSFWGWRNITANSHKNLYPKMDEQIESLLKQIENDQKIGALTKKKLDQIAENKHKDDKEYEKYLSQKNSLDDGEFVLGVQIKQKKLENRILAYPQLDKHLVLISGKAGSGKTTELMLLMKKAVSDNKRVRVFMYNRMLKYEFDIAARKLWKTSPNQILIRTIHQQIYKMTAHHTAGLRLCQIMGISRIKQLCSDLDRKFNHINEIVEKYFPASQAHILSKLSAAEREIYLKFSNSKNERDWHNEWKGELQRQKDKISGLVGKDIFLTDYFQVVRNLMMAINEPDVLFDYLKIDELSDEEWHELWEKQGDYLHGKSRRDAFKERINRSLGGFRSAFDVLLIDEGQDFHALERDWILQFFGRENIVVSTGGQEQLVRLTEPCDWTVCSSYRFNQEQQKLEVIQTQKNSVFEIKNRKKVIA</sequence>
<dbReference type="Proteomes" id="UP000003009">
    <property type="component" value="Unassembled WGS sequence"/>
</dbReference>
<gene>
    <name evidence="1" type="ORF">GCWU000324_00505</name>
</gene>
<dbReference type="RefSeq" id="WP_003793940.1">
    <property type="nucleotide sequence ID" value="NZ_GG665871.1"/>
</dbReference>
<dbReference type="Gene3D" id="3.40.50.300">
    <property type="entry name" value="P-loop containing nucleotide triphosphate hydrolases"/>
    <property type="match status" value="1"/>
</dbReference>
<dbReference type="HOGENOM" id="CLU_451123_0_0_4"/>
<dbReference type="STRING" id="629741.GCWU000324_00505"/>
<keyword evidence="2" id="KW-1185">Reference proteome</keyword>
<dbReference type="InterPro" id="IPR027417">
    <property type="entry name" value="P-loop_NTPase"/>
</dbReference>
<name>C4GI14_9NEIS</name>
<evidence type="ECO:0008006" key="3">
    <source>
        <dbReference type="Google" id="ProtNLM"/>
    </source>
</evidence>
<comment type="caution">
    <text evidence="1">The sequence shown here is derived from an EMBL/GenBank/DDBJ whole genome shotgun (WGS) entry which is preliminary data.</text>
</comment>
<reference evidence="1" key="1">
    <citation type="submission" date="2009-04" db="EMBL/GenBank/DDBJ databases">
        <authorList>
            <person name="Weinstock G."/>
            <person name="Sodergren E."/>
            <person name="Clifton S."/>
            <person name="Fulton L."/>
            <person name="Fulton B."/>
            <person name="Courtney L."/>
            <person name="Fronick C."/>
            <person name="Harrison M."/>
            <person name="Strong C."/>
            <person name="Farmer C."/>
            <person name="Delahaunty K."/>
            <person name="Markovic C."/>
            <person name="Hall O."/>
            <person name="Minx P."/>
            <person name="Tomlinson C."/>
            <person name="Mitreva M."/>
            <person name="Nelson J."/>
            <person name="Hou S."/>
            <person name="Wollam A."/>
            <person name="Pepin K.H."/>
            <person name="Johnson M."/>
            <person name="Bhonagiri V."/>
            <person name="Nash W.E."/>
            <person name="Warren W."/>
            <person name="Chinwalla A."/>
            <person name="Mardis E.R."/>
            <person name="Wilson R.K."/>
        </authorList>
    </citation>
    <scope>NUCLEOTIDE SEQUENCE [LARGE SCALE GENOMIC DNA]</scope>
    <source>
        <strain evidence="1">ATCC 51147</strain>
    </source>
</reference>
<accession>C4GI14</accession>
<dbReference type="SUPFAM" id="SSF52540">
    <property type="entry name" value="P-loop containing nucleoside triphosphate hydrolases"/>
    <property type="match status" value="1"/>
</dbReference>
<evidence type="ECO:0000313" key="2">
    <source>
        <dbReference type="Proteomes" id="UP000003009"/>
    </source>
</evidence>
<organism evidence="1 2">
    <name type="scientific">Kingella oralis ATCC 51147</name>
    <dbReference type="NCBI Taxonomy" id="629741"/>
    <lineage>
        <taxon>Bacteria</taxon>
        <taxon>Pseudomonadati</taxon>
        <taxon>Pseudomonadota</taxon>
        <taxon>Betaproteobacteria</taxon>
        <taxon>Neisseriales</taxon>
        <taxon>Neisseriaceae</taxon>
        <taxon>Kingella</taxon>
    </lineage>
</organism>
<dbReference type="OrthoDB" id="8150723at2"/>
<dbReference type="EMBL" id="ACJW02000002">
    <property type="protein sequence ID" value="EEP68602.1"/>
    <property type="molecule type" value="Genomic_DNA"/>
</dbReference>
<protein>
    <recommendedName>
        <fullName evidence="3">DNA helicase</fullName>
    </recommendedName>
</protein>
<evidence type="ECO:0000313" key="1">
    <source>
        <dbReference type="EMBL" id="EEP68602.1"/>
    </source>
</evidence>
<proteinExistence type="predicted"/>